<evidence type="ECO:0000256" key="2">
    <source>
        <dbReference type="SAM" id="MobiDB-lite"/>
    </source>
</evidence>
<dbReference type="PANTHER" id="PTHR13225:SF3">
    <property type="entry name" value="UPF0489 PROTEIN C5ORF22"/>
    <property type="match status" value="1"/>
</dbReference>
<evidence type="ECO:0000256" key="1">
    <source>
        <dbReference type="ARBA" id="ARBA00007099"/>
    </source>
</evidence>
<dbReference type="AlphaFoldDB" id="A0AAN9GIZ5"/>
<dbReference type="InterPro" id="IPR024131">
    <property type="entry name" value="UPF0489"/>
</dbReference>
<evidence type="ECO:0000313" key="3">
    <source>
        <dbReference type="EMBL" id="KAK7109801.1"/>
    </source>
</evidence>
<keyword evidence="4" id="KW-1185">Reference proteome</keyword>
<feature type="compositionally biased region" description="Basic and acidic residues" evidence="2">
    <location>
        <begin position="272"/>
        <end position="287"/>
    </location>
</feature>
<proteinExistence type="inferred from homology"/>
<evidence type="ECO:0008006" key="5">
    <source>
        <dbReference type="Google" id="ProtNLM"/>
    </source>
</evidence>
<protein>
    <recommendedName>
        <fullName evidence="5">CE022 protein</fullName>
    </recommendedName>
</protein>
<dbReference type="EMBL" id="JBAMIC010000003">
    <property type="protein sequence ID" value="KAK7109801.1"/>
    <property type="molecule type" value="Genomic_DNA"/>
</dbReference>
<dbReference type="PANTHER" id="PTHR13225">
    <property type="entry name" value="MISEXPRESSION SUPPRESSOR OF RAS 6"/>
    <property type="match status" value="1"/>
</dbReference>
<gene>
    <name evidence="3" type="ORF">V1264_013784</name>
</gene>
<reference evidence="3 4" key="1">
    <citation type="submission" date="2024-02" db="EMBL/GenBank/DDBJ databases">
        <title>Chromosome-scale genome assembly of the rough periwinkle Littorina saxatilis.</title>
        <authorList>
            <person name="De Jode A."/>
            <person name="Faria R."/>
            <person name="Formenti G."/>
            <person name="Sims Y."/>
            <person name="Smith T.P."/>
            <person name="Tracey A."/>
            <person name="Wood J.M.D."/>
            <person name="Zagrodzka Z.B."/>
            <person name="Johannesson K."/>
            <person name="Butlin R.K."/>
            <person name="Leder E.H."/>
        </authorList>
    </citation>
    <scope>NUCLEOTIDE SEQUENCE [LARGE SCALE GENOMIC DNA]</scope>
    <source>
        <strain evidence="3">Snail1</strain>
        <tissue evidence="3">Muscle</tissue>
    </source>
</reference>
<feature type="region of interest" description="Disordered" evidence="2">
    <location>
        <begin position="247"/>
        <end position="296"/>
    </location>
</feature>
<comment type="caution">
    <text evidence="3">The sequence shown here is derived from an EMBL/GenBank/DDBJ whole genome shotgun (WGS) entry which is preliminary data.</text>
</comment>
<evidence type="ECO:0000313" key="4">
    <source>
        <dbReference type="Proteomes" id="UP001374579"/>
    </source>
</evidence>
<organism evidence="3 4">
    <name type="scientific">Littorina saxatilis</name>
    <dbReference type="NCBI Taxonomy" id="31220"/>
    <lineage>
        <taxon>Eukaryota</taxon>
        <taxon>Metazoa</taxon>
        <taxon>Spiralia</taxon>
        <taxon>Lophotrochozoa</taxon>
        <taxon>Mollusca</taxon>
        <taxon>Gastropoda</taxon>
        <taxon>Caenogastropoda</taxon>
        <taxon>Littorinimorpha</taxon>
        <taxon>Littorinoidea</taxon>
        <taxon>Littorinidae</taxon>
        <taxon>Littorina</taxon>
    </lineage>
</organism>
<accession>A0AAN9GIZ5</accession>
<dbReference type="Pfam" id="PF12640">
    <property type="entry name" value="UPF0489"/>
    <property type="match status" value="1"/>
</dbReference>
<name>A0AAN9GIZ5_9CAEN</name>
<comment type="similarity">
    <text evidence="1">Belongs to the UPF0489 family.</text>
</comment>
<feature type="region of interest" description="Disordered" evidence="2">
    <location>
        <begin position="206"/>
        <end position="231"/>
    </location>
</feature>
<sequence>MAAAAKPPTRQFKRLPVFIEEDHNDVVPHIHRAIATRHLPMSGVPIVHFDAHPDLLLPLHMQADDVFDREKLYSGLSIENWILPLVYAGHIGEIYWLKPPWADQIPDALHRTFSVGKWKQTGEIRMTLDDPYFLTEALYAPECQLTDVKSVTLHVITVTPHNWTEGDVSGNPGNSLRHTAGSSINNSECNSDCAQTGVLETPAPTEQLQLKHQGPSEAKRTKVDLESSESAVRVNNDKLTEVSENINDDALETDRAANYDKSAGETIQQGTDHSESEHTCNEDDKAKSTITASGDGSSCDKLLLNQRWVLELQENLQGKPFVLDIDLDFYSTKDPFRNECSSELTALLQQLFGFKLPTDTSQQGVMAFSEARRTQLDELDAVFQQLYHQPDCTPKVKDPCRQQLLHSLLALLQSDKHQSGPVDFEMLYRAGCTFDGTALPHHVSSPQQIQWLMDTTAAVLKSLPKPTIVTVSRSSVDDYCPQDQVDAIQDDMLRVFDEVYKVTEVKKLYKEQQ</sequence>
<dbReference type="Proteomes" id="UP001374579">
    <property type="component" value="Unassembled WGS sequence"/>
</dbReference>